<evidence type="ECO:0000313" key="1">
    <source>
        <dbReference type="EMBL" id="KAF9734493.1"/>
    </source>
</evidence>
<dbReference type="PANTHER" id="PTHR42057">
    <property type="entry name" value="F-BOX DOMAIN PROTEIN (AFU_ORTHOLOGUE AFUA_4G00200)"/>
    <property type="match status" value="1"/>
</dbReference>
<keyword evidence="2" id="KW-1185">Reference proteome</keyword>
<accession>A0A9P6GFT0</accession>
<evidence type="ECO:0008006" key="3">
    <source>
        <dbReference type="Google" id="ProtNLM"/>
    </source>
</evidence>
<dbReference type="EMBL" id="WJXW01000007">
    <property type="protein sequence ID" value="KAF9734493.1"/>
    <property type="molecule type" value="Genomic_DNA"/>
</dbReference>
<proteinExistence type="predicted"/>
<evidence type="ECO:0000313" key="2">
    <source>
        <dbReference type="Proteomes" id="UP000756921"/>
    </source>
</evidence>
<organism evidence="1 2">
    <name type="scientific">Paraphaeosphaeria minitans</name>
    <dbReference type="NCBI Taxonomy" id="565426"/>
    <lineage>
        <taxon>Eukaryota</taxon>
        <taxon>Fungi</taxon>
        <taxon>Dikarya</taxon>
        <taxon>Ascomycota</taxon>
        <taxon>Pezizomycotina</taxon>
        <taxon>Dothideomycetes</taxon>
        <taxon>Pleosporomycetidae</taxon>
        <taxon>Pleosporales</taxon>
        <taxon>Massarineae</taxon>
        <taxon>Didymosphaeriaceae</taxon>
        <taxon>Paraphaeosphaeria</taxon>
    </lineage>
</organism>
<gene>
    <name evidence="1" type="ORF">PMIN01_07396</name>
</gene>
<reference evidence="1" key="1">
    <citation type="journal article" date="2020" name="Mol. Plant Microbe Interact.">
        <title>Genome Sequence of the Biocontrol Agent Coniothyrium minitans strain Conio (IMI 134523).</title>
        <authorList>
            <person name="Patel D."/>
            <person name="Shittu T.A."/>
            <person name="Baroncelli R."/>
            <person name="Muthumeenakshi S."/>
            <person name="Osborne T.H."/>
            <person name="Janganan T.K."/>
            <person name="Sreenivasaprasad S."/>
        </authorList>
    </citation>
    <scope>NUCLEOTIDE SEQUENCE</scope>
    <source>
        <strain evidence="1">Conio</strain>
    </source>
</reference>
<dbReference type="Proteomes" id="UP000756921">
    <property type="component" value="Unassembled WGS sequence"/>
</dbReference>
<dbReference type="PANTHER" id="PTHR42057:SF2">
    <property type="entry name" value="F-BOX DOMAIN PROTEIN (AFU_ORTHOLOGUE AFUA_4G00200)-RELATED"/>
    <property type="match status" value="1"/>
</dbReference>
<dbReference type="OrthoDB" id="3140657at2759"/>
<protein>
    <recommendedName>
        <fullName evidence="3">F-box domain-containing protein</fullName>
    </recommendedName>
</protein>
<dbReference type="AlphaFoldDB" id="A0A9P6GFT0"/>
<sequence length="408" mass="47525">MSLPIELIDRIVFHVSQRSDLATLRLTSHTLNAIATPYYFATIPMLPDSDVGSDRHPHDSLHRSWMPKPEWSVGWVELCERLPDLPELKGVTLVFDRHCGDDETYYGTLLHGYIIRSANLVYLLSTLEKRIKELSVRHVQLDRRSYGRDHSREIFASILEGLQALRLDISADCNEEWSHFTSGWLELAKTLRHLTLYSDIPTGWFPKVNFCGVHFAQLVSLALGQFVFSDDRHFNWIFDHAETLQELYFDHCSTLYQSGASQERIHWLDEQGYPKIGDEDEFWDHSYSTRPRPGEKHILTLESYAVRWSDAFEPFSKTFTRLRTFRFGTSSQWNFDTPKMRDDGRLGHPIMLWEAEREYDVHWKDASEDVLDEQVCTAEELAQFEEYPQCTGKDESTLKELLGKLGAR</sequence>
<comment type="caution">
    <text evidence="1">The sequence shown here is derived from an EMBL/GenBank/DDBJ whole genome shotgun (WGS) entry which is preliminary data.</text>
</comment>
<name>A0A9P6GFT0_9PLEO</name>